<protein>
    <submittedName>
        <fullName evidence="1">Uncharacterized protein</fullName>
    </submittedName>
</protein>
<evidence type="ECO:0000313" key="1">
    <source>
        <dbReference type="EMBL" id="CVK32491.1"/>
    </source>
</evidence>
<name>A0A0X3BKH3_9EURY</name>
<reference evidence="1 2" key="1">
    <citation type="submission" date="2016-01" db="EMBL/GenBank/DDBJ databases">
        <authorList>
            <person name="Manzoor S."/>
        </authorList>
    </citation>
    <scope>NUCLEOTIDE SEQUENCE [LARGE SCALE GENOMIC DNA]</scope>
    <source>
        <strain evidence="1">Methanoculleus sp MAB1</strain>
    </source>
</reference>
<evidence type="ECO:0000313" key="2">
    <source>
        <dbReference type="Proteomes" id="UP000069850"/>
    </source>
</evidence>
<gene>
    <name evidence="1" type="ORF">MMAB1_1278</name>
</gene>
<dbReference type="AlphaFoldDB" id="A0A0X3BKH3"/>
<dbReference type="Proteomes" id="UP000069850">
    <property type="component" value="Chromosome 1"/>
</dbReference>
<sequence length="57" mass="6466">MIRCFKTDWGTCLAIAICSRPGMKAWGLKVLKRIVTNYKLSRTLSNALWSNRGSQGY</sequence>
<proteinExistence type="predicted"/>
<dbReference type="EMBL" id="LT158599">
    <property type="protein sequence ID" value="CVK32491.1"/>
    <property type="molecule type" value="Genomic_DNA"/>
</dbReference>
<accession>A0A0X3BKH3</accession>
<dbReference type="KEGG" id="mema:MMAB1_1278"/>
<organism evidence="1 2">
    <name type="scientific">Methanoculleus bourgensis</name>
    <dbReference type="NCBI Taxonomy" id="83986"/>
    <lineage>
        <taxon>Archaea</taxon>
        <taxon>Methanobacteriati</taxon>
        <taxon>Methanobacteriota</taxon>
        <taxon>Stenosarchaea group</taxon>
        <taxon>Methanomicrobia</taxon>
        <taxon>Methanomicrobiales</taxon>
        <taxon>Methanomicrobiaceae</taxon>
        <taxon>Methanoculleus</taxon>
    </lineage>
</organism>